<name>A0A0L0DQC5_THETB</name>
<feature type="compositionally biased region" description="Low complexity" evidence="1">
    <location>
        <begin position="12"/>
        <end position="32"/>
    </location>
</feature>
<dbReference type="EMBL" id="GL349437">
    <property type="protein sequence ID" value="KNC53603.1"/>
    <property type="molecule type" value="Genomic_DNA"/>
</dbReference>
<reference evidence="2 3" key="1">
    <citation type="submission" date="2010-05" db="EMBL/GenBank/DDBJ databases">
        <title>The Genome Sequence of Thecamonas trahens ATCC 50062.</title>
        <authorList>
            <consortium name="The Broad Institute Genome Sequencing Platform"/>
            <person name="Russ C."/>
            <person name="Cuomo C."/>
            <person name="Shea T."/>
            <person name="Young S.K."/>
            <person name="Zeng Q."/>
            <person name="Koehrsen M."/>
            <person name="Haas B."/>
            <person name="Borodovsky M."/>
            <person name="Guigo R."/>
            <person name="Alvarado L."/>
            <person name="Berlin A."/>
            <person name="Bochicchio J."/>
            <person name="Borenstein D."/>
            <person name="Chapman S."/>
            <person name="Chen Z."/>
            <person name="Freedman E."/>
            <person name="Gellesch M."/>
            <person name="Goldberg J."/>
            <person name="Griggs A."/>
            <person name="Gujja S."/>
            <person name="Heilman E."/>
            <person name="Heiman D."/>
            <person name="Hepburn T."/>
            <person name="Howarth C."/>
            <person name="Jen D."/>
            <person name="Larson L."/>
            <person name="Mehta T."/>
            <person name="Park D."/>
            <person name="Pearson M."/>
            <person name="Roberts A."/>
            <person name="Saif S."/>
            <person name="Shenoy N."/>
            <person name="Sisk P."/>
            <person name="Stolte C."/>
            <person name="Sykes S."/>
            <person name="Thomson T."/>
            <person name="Walk T."/>
            <person name="White J."/>
            <person name="Yandava C."/>
            <person name="Burger G."/>
            <person name="Gray M.W."/>
            <person name="Holland P.W.H."/>
            <person name="King N."/>
            <person name="Lang F.B.F."/>
            <person name="Roger A.J."/>
            <person name="Ruiz-Trillo I."/>
            <person name="Lander E."/>
            <person name="Nusbaum C."/>
        </authorList>
    </citation>
    <scope>NUCLEOTIDE SEQUENCE [LARGE SCALE GENOMIC DNA]</scope>
    <source>
        <strain evidence="2 3">ATCC 50062</strain>
    </source>
</reference>
<dbReference type="AlphaFoldDB" id="A0A0L0DQC5"/>
<dbReference type="Proteomes" id="UP000054408">
    <property type="component" value="Unassembled WGS sequence"/>
</dbReference>
<keyword evidence="2" id="KW-0812">Transmembrane</keyword>
<dbReference type="RefSeq" id="XP_013761920.1">
    <property type="nucleotide sequence ID" value="XM_013906466.1"/>
</dbReference>
<protein>
    <submittedName>
        <fullName evidence="2">Transmembrane protein 107</fullName>
    </submittedName>
</protein>
<keyword evidence="2" id="KW-0472">Membrane</keyword>
<proteinExistence type="predicted"/>
<accession>A0A0L0DQC5</accession>
<evidence type="ECO:0000313" key="3">
    <source>
        <dbReference type="Proteomes" id="UP000054408"/>
    </source>
</evidence>
<feature type="region of interest" description="Disordered" evidence="1">
    <location>
        <begin position="1"/>
        <end position="32"/>
    </location>
</feature>
<keyword evidence="3" id="KW-1185">Reference proteome</keyword>
<evidence type="ECO:0000313" key="2">
    <source>
        <dbReference type="EMBL" id="KNC53603.1"/>
    </source>
</evidence>
<evidence type="ECO:0000256" key="1">
    <source>
        <dbReference type="SAM" id="MobiDB-lite"/>
    </source>
</evidence>
<dbReference type="GeneID" id="25561068"/>
<organism evidence="2 3">
    <name type="scientific">Thecamonas trahens ATCC 50062</name>
    <dbReference type="NCBI Taxonomy" id="461836"/>
    <lineage>
        <taxon>Eukaryota</taxon>
        <taxon>Apusozoa</taxon>
        <taxon>Apusomonadida</taxon>
        <taxon>Apusomonadidae</taxon>
        <taxon>Thecamonas</taxon>
    </lineage>
</organism>
<sequence length="189" mass="19435">MPTNSSMRRRPSLTLSLPSPSSASPSSSLASLAASPPLTTAWLSSRSQPTFPPPSLSPTLSSSAGITCTFGPSGSLPRPFPPLSSSGALSRSSSFESASGNPLVRYLVLSCILPFSIAAHAPASAPVVPAPRAVSGMQQIIRASMGGSARLQRLASGRTKSALFYRAFNARVPAMNSVREPRGPDLATA</sequence>
<gene>
    <name evidence="2" type="ORF">AMSG_01313</name>
</gene>